<proteinExistence type="predicted"/>
<dbReference type="EMBL" id="JARKNE010000001">
    <property type="protein sequence ID" value="KAK5846780.1"/>
    <property type="molecule type" value="Genomic_DNA"/>
</dbReference>
<sequence>MLISISSLLLCTLLPYFATVPVWIGLYQALSTVTNEVLLTEGFFWIPSLGGPTTIAARQSGSGISWLNSFVTDDPAQKNTLDWLLFIIRSVRITDLLVYPLQGFSFPCKLNSMKSFVTIVLLLTVMWVRLLQDPILFELCNEIKQFMWCVSANMGDESRGEAYSLSASKQVPNSSQPRRSKRSKRKHAV</sequence>
<evidence type="ECO:0000313" key="4">
    <source>
        <dbReference type="Proteomes" id="UP001358586"/>
    </source>
</evidence>
<gene>
    <name evidence="3" type="ORF">PVK06_003078</name>
</gene>
<dbReference type="Proteomes" id="UP001358586">
    <property type="component" value="Chromosome 1"/>
</dbReference>
<name>A0ABR0R5B7_GOSAR</name>
<organism evidence="3 4">
    <name type="scientific">Gossypium arboreum</name>
    <name type="common">Tree cotton</name>
    <name type="synonym">Gossypium nanking</name>
    <dbReference type="NCBI Taxonomy" id="29729"/>
    <lineage>
        <taxon>Eukaryota</taxon>
        <taxon>Viridiplantae</taxon>
        <taxon>Streptophyta</taxon>
        <taxon>Embryophyta</taxon>
        <taxon>Tracheophyta</taxon>
        <taxon>Spermatophyta</taxon>
        <taxon>Magnoliopsida</taxon>
        <taxon>eudicotyledons</taxon>
        <taxon>Gunneridae</taxon>
        <taxon>Pentapetalae</taxon>
        <taxon>rosids</taxon>
        <taxon>malvids</taxon>
        <taxon>Malvales</taxon>
        <taxon>Malvaceae</taxon>
        <taxon>Malvoideae</taxon>
        <taxon>Gossypium</taxon>
    </lineage>
</organism>
<reference evidence="3 4" key="1">
    <citation type="submission" date="2023-03" db="EMBL/GenBank/DDBJ databases">
        <title>WGS of Gossypium arboreum.</title>
        <authorList>
            <person name="Yu D."/>
        </authorList>
    </citation>
    <scope>NUCLEOTIDE SEQUENCE [LARGE SCALE GENOMIC DNA]</scope>
    <source>
        <tissue evidence="3">Leaf</tissue>
    </source>
</reference>
<evidence type="ECO:0000256" key="1">
    <source>
        <dbReference type="SAM" id="MobiDB-lite"/>
    </source>
</evidence>
<feature type="region of interest" description="Disordered" evidence="1">
    <location>
        <begin position="161"/>
        <end position="189"/>
    </location>
</feature>
<keyword evidence="2" id="KW-0732">Signal</keyword>
<evidence type="ECO:0000313" key="3">
    <source>
        <dbReference type="EMBL" id="KAK5846780.1"/>
    </source>
</evidence>
<feature type="compositionally biased region" description="Basic residues" evidence="1">
    <location>
        <begin position="178"/>
        <end position="189"/>
    </location>
</feature>
<accession>A0ABR0R5B7</accession>
<keyword evidence="4" id="KW-1185">Reference proteome</keyword>
<protein>
    <submittedName>
        <fullName evidence="3">Uncharacterized protein</fullName>
    </submittedName>
</protein>
<feature type="signal peptide" evidence="2">
    <location>
        <begin position="1"/>
        <end position="18"/>
    </location>
</feature>
<evidence type="ECO:0000256" key="2">
    <source>
        <dbReference type="SAM" id="SignalP"/>
    </source>
</evidence>
<comment type="caution">
    <text evidence="3">The sequence shown here is derived from an EMBL/GenBank/DDBJ whole genome shotgun (WGS) entry which is preliminary data.</text>
</comment>
<feature type="chain" id="PRO_5045908544" evidence="2">
    <location>
        <begin position="19"/>
        <end position="189"/>
    </location>
</feature>